<dbReference type="EC" id="2.1.1.144" evidence="2"/>
<dbReference type="PANTHER" id="PTHR43861:SF1">
    <property type="entry name" value="TRANS-ACONITATE 2-METHYLTRANSFERASE"/>
    <property type="match status" value="1"/>
</dbReference>
<dbReference type="Gene3D" id="1.10.150.290">
    <property type="entry name" value="S-adenosyl-L-methionine-dependent methyltransferases"/>
    <property type="match status" value="1"/>
</dbReference>
<dbReference type="AlphaFoldDB" id="A0A2W1JTF6"/>
<accession>A0A2W1JTF6</accession>
<dbReference type="InterPro" id="IPR029063">
    <property type="entry name" value="SAM-dependent_MTases_sf"/>
</dbReference>
<feature type="domain" description="Methyltransferase" evidence="1">
    <location>
        <begin position="30"/>
        <end position="137"/>
    </location>
</feature>
<dbReference type="RefSeq" id="WP_110987594.1">
    <property type="nucleotide sequence ID" value="NZ_CAWNWM010000013.1"/>
</dbReference>
<evidence type="ECO:0000259" key="1">
    <source>
        <dbReference type="Pfam" id="PF13847"/>
    </source>
</evidence>
<protein>
    <submittedName>
        <fullName evidence="2">Trans-aconitate 2-methyltransferase</fullName>
        <ecNumber evidence="2">2.1.1.144</ecNumber>
    </submittedName>
</protein>
<keyword evidence="2" id="KW-0489">Methyltransferase</keyword>
<dbReference type="OrthoDB" id="9760689at2"/>
<keyword evidence="3" id="KW-1185">Reference proteome</keyword>
<reference evidence="2 3" key="1">
    <citation type="journal article" date="2018" name="Sci. Rep.">
        <title>A novel species of the marine cyanobacterium Acaryochloris with a unique pigment content and lifestyle.</title>
        <authorList>
            <person name="Partensky F."/>
            <person name="Six C."/>
            <person name="Ratin M."/>
            <person name="Garczarek L."/>
            <person name="Vaulot D."/>
            <person name="Probert I."/>
            <person name="Calteau A."/>
            <person name="Gourvil P."/>
            <person name="Marie D."/>
            <person name="Grebert T."/>
            <person name="Bouchier C."/>
            <person name="Le Panse S."/>
            <person name="Gachenot M."/>
            <person name="Rodriguez F."/>
            <person name="Garrido J.L."/>
        </authorList>
    </citation>
    <scope>NUCLEOTIDE SEQUENCE [LARGE SCALE GENOMIC DNA]</scope>
    <source>
        <strain evidence="2 3">RCC1774</strain>
    </source>
</reference>
<keyword evidence="2" id="KW-0808">Transferase</keyword>
<evidence type="ECO:0000313" key="2">
    <source>
        <dbReference type="EMBL" id="PZD71927.1"/>
    </source>
</evidence>
<dbReference type="CDD" id="cd02440">
    <property type="entry name" value="AdoMet_MTases"/>
    <property type="match status" value="1"/>
</dbReference>
<evidence type="ECO:0000313" key="3">
    <source>
        <dbReference type="Proteomes" id="UP000248857"/>
    </source>
</evidence>
<sequence>MSDWNAQDYEKNSSAQQKWAQELIAKLNLKGHEHILDLGCGDGKVTAELARCVPGGLVLGVDQSEAMINLAQARYPKAQSANLSFQQMDARQLTFQNEFDVAFSNATLHWVDHHVSVLNGLAAGLRSQGRILLQMGGQGNALGIIQAFETVMRQSQWHKYFEDFTFPYFFNSPVDYQNWLPTTGFAPLRVELIPKDMTHSNSEALAGWIRTTWFPYIQCVPKERAEVFVTEVVEQYLQEHPIRTGGLTHVAMMRLEVEAQKTKAS</sequence>
<dbReference type="GO" id="GO:0032259">
    <property type="term" value="P:methylation"/>
    <property type="evidence" value="ECO:0007669"/>
    <property type="project" value="UniProtKB-KW"/>
</dbReference>
<dbReference type="InterPro" id="IPR023149">
    <property type="entry name" value="Trans_acon_MeTrfase_C"/>
</dbReference>
<dbReference type="Gene3D" id="3.40.50.150">
    <property type="entry name" value="Vaccinia Virus protein VP39"/>
    <property type="match status" value="1"/>
</dbReference>
<dbReference type="Pfam" id="PF13847">
    <property type="entry name" value="Methyltransf_31"/>
    <property type="match status" value="1"/>
</dbReference>
<comment type="caution">
    <text evidence="2">The sequence shown here is derived from an EMBL/GenBank/DDBJ whole genome shotgun (WGS) entry which is preliminary data.</text>
</comment>
<gene>
    <name evidence="2" type="primary">tam_3</name>
    <name evidence="2" type="ORF">C1752_04361</name>
</gene>
<dbReference type="InterPro" id="IPR025714">
    <property type="entry name" value="Methyltranfer_dom"/>
</dbReference>
<organism evidence="2 3">
    <name type="scientific">Acaryochloris thomasi RCC1774</name>
    <dbReference type="NCBI Taxonomy" id="1764569"/>
    <lineage>
        <taxon>Bacteria</taxon>
        <taxon>Bacillati</taxon>
        <taxon>Cyanobacteriota</taxon>
        <taxon>Cyanophyceae</taxon>
        <taxon>Acaryochloridales</taxon>
        <taxon>Acaryochloridaceae</taxon>
        <taxon>Acaryochloris</taxon>
        <taxon>Acaryochloris thomasi</taxon>
    </lineage>
</organism>
<name>A0A2W1JTF6_9CYAN</name>
<dbReference type="SUPFAM" id="SSF53335">
    <property type="entry name" value="S-adenosyl-L-methionine-dependent methyltransferases"/>
    <property type="match status" value="1"/>
</dbReference>
<dbReference type="Proteomes" id="UP000248857">
    <property type="component" value="Unassembled WGS sequence"/>
</dbReference>
<dbReference type="EMBL" id="PQWO01000013">
    <property type="protein sequence ID" value="PZD71927.1"/>
    <property type="molecule type" value="Genomic_DNA"/>
</dbReference>
<proteinExistence type="predicted"/>
<dbReference type="GO" id="GO:0030798">
    <property type="term" value="F:trans-aconitate 2-methyltransferase activity"/>
    <property type="evidence" value="ECO:0007669"/>
    <property type="project" value="UniProtKB-EC"/>
</dbReference>
<dbReference type="PANTHER" id="PTHR43861">
    <property type="entry name" value="TRANS-ACONITATE 2-METHYLTRANSFERASE-RELATED"/>
    <property type="match status" value="1"/>
</dbReference>